<keyword evidence="4" id="KW-1185">Reference proteome</keyword>
<keyword evidence="2" id="KW-0472">Membrane</keyword>
<evidence type="ECO:0008006" key="5">
    <source>
        <dbReference type="Google" id="ProtNLM"/>
    </source>
</evidence>
<dbReference type="Proteomes" id="UP001183388">
    <property type="component" value="Unassembled WGS sequence"/>
</dbReference>
<name>A0ABU2LFK4_9ACTN</name>
<feature type="transmembrane region" description="Helical" evidence="2">
    <location>
        <begin position="21"/>
        <end position="44"/>
    </location>
</feature>
<feature type="compositionally biased region" description="Pro residues" evidence="1">
    <location>
        <begin position="1"/>
        <end position="12"/>
    </location>
</feature>
<reference evidence="4" key="1">
    <citation type="submission" date="2023-07" db="EMBL/GenBank/DDBJ databases">
        <title>30 novel species of actinomycetes from the DSMZ collection.</title>
        <authorList>
            <person name="Nouioui I."/>
        </authorList>
    </citation>
    <scope>NUCLEOTIDE SEQUENCE [LARGE SCALE GENOMIC DNA]</scope>
    <source>
        <strain evidence="4">DSM 44917</strain>
    </source>
</reference>
<feature type="region of interest" description="Disordered" evidence="1">
    <location>
        <begin position="1"/>
        <end position="20"/>
    </location>
</feature>
<organism evidence="3 4">
    <name type="scientific">Streptomyces boetiae</name>
    <dbReference type="NCBI Taxonomy" id="3075541"/>
    <lineage>
        <taxon>Bacteria</taxon>
        <taxon>Bacillati</taxon>
        <taxon>Actinomycetota</taxon>
        <taxon>Actinomycetes</taxon>
        <taxon>Kitasatosporales</taxon>
        <taxon>Streptomycetaceae</taxon>
        <taxon>Streptomyces</taxon>
    </lineage>
</organism>
<dbReference type="EMBL" id="JAVREN010000066">
    <property type="protein sequence ID" value="MDT0310364.1"/>
    <property type="molecule type" value="Genomic_DNA"/>
</dbReference>
<evidence type="ECO:0000256" key="1">
    <source>
        <dbReference type="SAM" id="MobiDB-lite"/>
    </source>
</evidence>
<feature type="region of interest" description="Disordered" evidence="1">
    <location>
        <begin position="42"/>
        <end position="97"/>
    </location>
</feature>
<evidence type="ECO:0000313" key="3">
    <source>
        <dbReference type="EMBL" id="MDT0310364.1"/>
    </source>
</evidence>
<evidence type="ECO:0000256" key="2">
    <source>
        <dbReference type="SAM" id="Phobius"/>
    </source>
</evidence>
<proteinExistence type="predicted"/>
<accession>A0ABU2LFK4</accession>
<feature type="compositionally biased region" description="Polar residues" evidence="1">
    <location>
        <begin position="48"/>
        <end position="57"/>
    </location>
</feature>
<gene>
    <name evidence="3" type="ORF">RM780_25940</name>
</gene>
<sequence length="260" mass="27541">FPPAPPTQPTPPRAGGGRRTAILLTTTAVIAAIAGGTLAVQVVGGDGESNNDNTAGETTDPRSPGDEASLTDPDMSGQPADTGGGSPTSPPDPDAPYTLISEEVELNIIAPTYTAEAEPDGSRCRDGNQVDVDLDEPDVDETRSFPLPPNRGTEFQYTYCDHPEPAGQGIEFHPETFAGSIENADAGPEECHEAAREPTLPPVISIDDMQANRTLREGTGLCVETTDGTLVLVWIDRVRQDPFNANLPTYFTTLTQWAIN</sequence>
<keyword evidence="2" id="KW-1133">Transmembrane helix</keyword>
<protein>
    <recommendedName>
        <fullName evidence="5">Serine/threonine protein kinase</fullName>
    </recommendedName>
</protein>
<keyword evidence="2" id="KW-0812">Transmembrane</keyword>
<feature type="non-terminal residue" evidence="3">
    <location>
        <position position="1"/>
    </location>
</feature>
<comment type="caution">
    <text evidence="3">The sequence shown here is derived from an EMBL/GenBank/DDBJ whole genome shotgun (WGS) entry which is preliminary data.</text>
</comment>
<evidence type="ECO:0000313" key="4">
    <source>
        <dbReference type="Proteomes" id="UP001183388"/>
    </source>
</evidence>